<dbReference type="PANTHER" id="PTHR22916">
    <property type="entry name" value="GLYCOSYLTRANSFERASE"/>
    <property type="match status" value="1"/>
</dbReference>
<proteinExistence type="predicted"/>
<sequence length="285" mass="32817">MEDEMENDMINDIMNSLIAKPTILSNVDSKDTCSKIHLFITHYNNLEYLHKCLTSVFDQKLSIPVQVLLIDDCSPDPSTSEVLDRWQKKEPTRLVILRNTERVGKGVNLFRCLDTSKCDSEDIICVLDGDDWLTDMYSLQIVIERYQATGCWVTYGSYMPSNGSTYCSAAMNSQHYESEKKGRGFRECGWVFSHLFTAKAFLWLKLPRDLNIFNGQQAKVTADQVFNIPIAEMAGSDRIQYIKNILVLYYTESLLNDSLCNGSEQVRIDRLNRERPAFKRLEFKV</sequence>
<dbReference type="CDD" id="cd00761">
    <property type="entry name" value="Glyco_tranf_GTA_type"/>
    <property type="match status" value="1"/>
</dbReference>
<dbReference type="EMBL" id="MN740829">
    <property type="protein sequence ID" value="QHU14061.1"/>
    <property type="molecule type" value="Genomic_DNA"/>
</dbReference>
<dbReference type="SUPFAM" id="SSF53448">
    <property type="entry name" value="Nucleotide-diphospho-sugar transferases"/>
    <property type="match status" value="1"/>
</dbReference>
<dbReference type="Gene3D" id="3.90.550.10">
    <property type="entry name" value="Spore Coat Polysaccharide Biosynthesis Protein SpsA, Chain A"/>
    <property type="match status" value="1"/>
</dbReference>
<dbReference type="Pfam" id="PF00535">
    <property type="entry name" value="Glycos_transf_2"/>
    <property type="match status" value="1"/>
</dbReference>
<reference evidence="2" key="1">
    <citation type="journal article" date="2020" name="Nature">
        <title>Giant virus diversity and host interactions through global metagenomics.</title>
        <authorList>
            <person name="Schulz F."/>
            <person name="Roux S."/>
            <person name="Paez-Espino D."/>
            <person name="Jungbluth S."/>
            <person name="Walsh D.A."/>
            <person name="Denef V.J."/>
            <person name="McMahon K.D."/>
            <person name="Konstantinidis K.T."/>
            <person name="Eloe-Fadrosh E.A."/>
            <person name="Kyrpides N.C."/>
            <person name="Woyke T."/>
        </authorList>
    </citation>
    <scope>NUCLEOTIDE SEQUENCE</scope>
    <source>
        <strain evidence="2">GVMAG-S-1101182-85</strain>
    </source>
</reference>
<accession>A0A6C0KA82</accession>
<protein>
    <recommendedName>
        <fullName evidence="1">Glycosyltransferase 2-like domain-containing protein</fullName>
    </recommendedName>
</protein>
<dbReference type="GO" id="GO:0016758">
    <property type="term" value="F:hexosyltransferase activity"/>
    <property type="evidence" value="ECO:0007669"/>
    <property type="project" value="UniProtKB-ARBA"/>
</dbReference>
<organism evidence="2">
    <name type="scientific">viral metagenome</name>
    <dbReference type="NCBI Taxonomy" id="1070528"/>
    <lineage>
        <taxon>unclassified sequences</taxon>
        <taxon>metagenomes</taxon>
        <taxon>organismal metagenomes</taxon>
    </lineage>
</organism>
<evidence type="ECO:0000313" key="2">
    <source>
        <dbReference type="EMBL" id="QHU14061.1"/>
    </source>
</evidence>
<name>A0A6C0KA82_9ZZZZ</name>
<dbReference type="PANTHER" id="PTHR22916:SF3">
    <property type="entry name" value="UDP-GLCNAC:BETAGAL BETA-1,3-N-ACETYLGLUCOSAMINYLTRANSFERASE-LIKE PROTEIN 1"/>
    <property type="match status" value="1"/>
</dbReference>
<feature type="domain" description="Glycosyltransferase 2-like" evidence="1">
    <location>
        <begin position="39"/>
        <end position="166"/>
    </location>
</feature>
<evidence type="ECO:0000259" key="1">
    <source>
        <dbReference type="Pfam" id="PF00535"/>
    </source>
</evidence>
<dbReference type="InterPro" id="IPR029044">
    <property type="entry name" value="Nucleotide-diphossugar_trans"/>
</dbReference>
<dbReference type="InterPro" id="IPR001173">
    <property type="entry name" value="Glyco_trans_2-like"/>
</dbReference>
<dbReference type="AlphaFoldDB" id="A0A6C0KA82"/>